<reference evidence="4 6" key="1">
    <citation type="journal article" date="2012" name="Nature">
        <title>Algal genomes reveal evolutionary mosaicism and the fate of nucleomorphs.</title>
        <authorList>
            <consortium name="DOE Joint Genome Institute"/>
            <person name="Curtis B.A."/>
            <person name="Tanifuji G."/>
            <person name="Burki F."/>
            <person name="Gruber A."/>
            <person name="Irimia M."/>
            <person name="Maruyama S."/>
            <person name="Arias M.C."/>
            <person name="Ball S.G."/>
            <person name="Gile G.H."/>
            <person name="Hirakawa Y."/>
            <person name="Hopkins J.F."/>
            <person name="Kuo A."/>
            <person name="Rensing S.A."/>
            <person name="Schmutz J."/>
            <person name="Symeonidi A."/>
            <person name="Elias M."/>
            <person name="Eveleigh R.J."/>
            <person name="Herman E.K."/>
            <person name="Klute M.J."/>
            <person name="Nakayama T."/>
            <person name="Obornik M."/>
            <person name="Reyes-Prieto A."/>
            <person name="Armbrust E.V."/>
            <person name="Aves S.J."/>
            <person name="Beiko R.G."/>
            <person name="Coutinho P."/>
            <person name="Dacks J.B."/>
            <person name="Durnford D.G."/>
            <person name="Fast N.M."/>
            <person name="Green B.R."/>
            <person name="Grisdale C.J."/>
            <person name="Hempel F."/>
            <person name="Henrissat B."/>
            <person name="Hoppner M.P."/>
            <person name="Ishida K."/>
            <person name="Kim E."/>
            <person name="Koreny L."/>
            <person name="Kroth P.G."/>
            <person name="Liu Y."/>
            <person name="Malik S.B."/>
            <person name="Maier U.G."/>
            <person name="McRose D."/>
            <person name="Mock T."/>
            <person name="Neilson J.A."/>
            <person name="Onodera N.T."/>
            <person name="Poole A.M."/>
            <person name="Pritham E.J."/>
            <person name="Richards T.A."/>
            <person name="Rocap G."/>
            <person name="Roy S.W."/>
            <person name="Sarai C."/>
            <person name="Schaack S."/>
            <person name="Shirato S."/>
            <person name="Slamovits C.H."/>
            <person name="Spencer D.F."/>
            <person name="Suzuki S."/>
            <person name="Worden A.Z."/>
            <person name="Zauner S."/>
            <person name="Barry K."/>
            <person name="Bell C."/>
            <person name="Bharti A.K."/>
            <person name="Crow J.A."/>
            <person name="Grimwood J."/>
            <person name="Kramer R."/>
            <person name="Lindquist E."/>
            <person name="Lucas S."/>
            <person name="Salamov A."/>
            <person name="McFadden G.I."/>
            <person name="Lane C.E."/>
            <person name="Keeling P.J."/>
            <person name="Gray M.W."/>
            <person name="Grigoriev I.V."/>
            <person name="Archibald J.M."/>
        </authorList>
    </citation>
    <scope>NUCLEOTIDE SEQUENCE</scope>
    <source>
        <strain evidence="4 6">CCMP2712</strain>
    </source>
</reference>
<dbReference type="GeneID" id="17306642"/>
<protein>
    <recommendedName>
        <fullName evidence="3">Peptidase S9 prolyl oligopeptidase catalytic domain-containing protein</fullName>
    </recommendedName>
</protein>
<dbReference type="InterPro" id="IPR029058">
    <property type="entry name" value="AB_hydrolase_fold"/>
</dbReference>
<dbReference type="OMA" id="HAREQHF"/>
<gene>
    <name evidence="4" type="ORF">GUITHDRAFT_104469</name>
</gene>
<keyword evidence="1 2" id="KW-0732">Signal</keyword>
<dbReference type="STRING" id="905079.L1JP57"/>
<feature type="signal peptide" evidence="2">
    <location>
        <begin position="1"/>
        <end position="18"/>
    </location>
</feature>
<evidence type="ECO:0000259" key="3">
    <source>
        <dbReference type="Pfam" id="PF00326"/>
    </source>
</evidence>
<feature type="chain" id="PRO_5008771589" description="Peptidase S9 prolyl oligopeptidase catalytic domain-containing protein" evidence="2">
    <location>
        <begin position="19"/>
        <end position="1089"/>
    </location>
</feature>
<evidence type="ECO:0000256" key="2">
    <source>
        <dbReference type="SAM" id="SignalP"/>
    </source>
</evidence>
<dbReference type="GO" id="GO:0006508">
    <property type="term" value="P:proteolysis"/>
    <property type="evidence" value="ECO:0007669"/>
    <property type="project" value="InterPro"/>
</dbReference>
<dbReference type="PaxDb" id="55529-EKX50074"/>
<name>L1JP57_GUITC</name>
<evidence type="ECO:0000313" key="6">
    <source>
        <dbReference type="Proteomes" id="UP000011087"/>
    </source>
</evidence>
<dbReference type="OrthoDB" id="449091at2759"/>
<accession>L1JP57</accession>
<dbReference type="GO" id="GO:0008236">
    <property type="term" value="F:serine-type peptidase activity"/>
    <property type="evidence" value="ECO:0007669"/>
    <property type="project" value="InterPro"/>
</dbReference>
<reference evidence="6" key="2">
    <citation type="submission" date="2012-11" db="EMBL/GenBank/DDBJ databases">
        <authorList>
            <person name="Kuo A."/>
            <person name="Curtis B.A."/>
            <person name="Tanifuji G."/>
            <person name="Burki F."/>
            <person name="Gruber A."/>
            <person name="Irimia M."/>
            <person name="Maruyama S."/>
            <person name="Arias M.C."/>
            <person name="Ball S.G."/>
            <person name="Gile G.H."/>
            <person name="Hirakawa Y."/>
            <person name="Hopkins J.F."/>
            <person name="Rensing S.A."/>
            <person name="Schmutz J."/>
            <person name="Symeonidi A."/>
            <person name="Elias M."/>
            <person name="Eveleigh R.J."/>
            <person name="Herman E.K."/>
            <person name="Klute M.J."/>
            <person name="Nakayama T."/>
            <person name="Obornik M."/>
            <person name="Reyes-Prieto A."/>
            <person name="Armbrust E.V."/>
            <person name="Aves S.J."/>
            <person name="Beiko R.G."/>
            <person name="Coutinho P."/>
            <person name="Dacks J.B."/>
            <person name="Durnford D.G."/>
            <person name="Fast N.M."/>
            <person name="Green B.R."/>
            <person name="Grisdale C."/>
            <person name="Hempe F."/>
            <person name="Henrissat B."/>
            <person name="Hoppner M.P."/>
            <person name="Ishida K.-I."/>
            <person name="Kim E."/>
            <person name="Koreny L."/>
            <person name="Kroth P.G."/>
            <person name="Liu Y."/>
            <person name="Malik S.-B."/>
            <person name="Maier U.G."/>
            <person name="McRose D."/>
            <person name="Mock T."/>
            <person name="Neilson J.A."/>
            <person name="Onodera N.T."/>
            <person name="Poole A.M."/>
            <person name="Pritham E.J."/>
            <person name="Richards T.A."/>
            <person name="Rocap G."/>
            <person name="Roy S.W."/>
            <person name="Sarai C."/>
            <person name="Schaack S."/>
            <person name="Shirato S."/>
            <person name="Slamovits C.H."/>
            <person name="Spencer D.F."/>
            <person name="Suzuki S."/>
            <person name="Worden A.Z."/>
            <person name="Zauner S."/>
            <person name="Barry K."/>
            <person name="Bell C."/>
            <person name="Bharti A.K."/>
            <person name="Crow J.A."/>
            <person name="Grimwood J."/>
            <person name="Kramer R."/>
            <person name="Lindquist E."/>
            <person name="Lucas S."/>
            <person name="Salamov A."/>
            <person name="McFadden G.I."/>
            <person name="Lane C.E."/>
            <person name="Keeling P.J."/>
            <person name="Gray M.W."/>
            <person name="Grigoriev I.V."/>
            <person name="Archibald J.M."/>
        </authorList>
    </citation>
    <scope>NUCLEOTIDE SEQUENCE</scope>
    <source>
        <strain evidence="6">CCMP2712</strain>
    </source>
</reference>
<reference evidence="5" key="3">
    <citation type="submission" date="2015-06" db="UniProtKB">
        <authorList>
            <consortium name="EnsemblProtists"/>
        </authorList>
    </citation>
    <scope>IDENTIFICATION</scope>
</reference>
<dbReference type="InterPro" id="IPR050955">
    <property type="entry name" value="Plant_Biomass_Hydrol_Est"/>
</dbReference>
<keyword evidence="6" id="KW-1185">Reference proteome</keyword>
<dbReference type="Pfam" id="PF00326">
    <property type="entry name" value="Peptidase_S9"/>
    <property type="match status" value="1"/>
</dbReference>
<evidence type="ECO:0000256" key="1">
    <source>
        <dbReference type="ARBA" id="ARBA00022729"/>
    </source>
</evidence>
<sequence>MVRGTALLIATAMSLLLALEGREEGGRERAMRSEEKCPQQALKRVGWAGGRPSDEHLAKAALQLSDAGQRDRAMGCIKVALNDHPRSQWGHAALGLMLEGKEADASLAEARKFGRSLVKSRTWEVLGPFPAGKMELDGDPVTSPIYGGVENARKSDRKRFASEYAEGGFVRWQTRTVEPEAGMMELSFPEVNWNKLVQLTNSMPILEWQAWVAVDFLLLEDIKVRISCMGVHSFSVDKVGTPWYAGDIYRSGTLWTVLELRRGRHTVYMKVKAKISTHVQVQILTVDGDKKFEVFSPKWMPDVIDGKFFGVGYGAIQILNLDSKSFLSDIQISVAKSSSSLFSTGKPTVAHTSLPAIKSVAPSQTLALQFAMEVVDGGQGGQRCPSSFRVEIRARVESKEFTVTSETISVRCREKENQSFIMSFVDHDGSVQHAAVVPPLKSCELGRAGGRADGKCPVVLSMHGTGVKANDQADAYKLEVKKDVWEFGVRGAWVLAPTRHGAHNWESSGMLSSLSALDALAKITEAGWNKFLPADPSRIIFAGHSMGGHGAWHISTHFPDKALAVVTAAGWMRKEYYGDSNVLFEHDICTSYVDAQLKAIFESSVVESYVDLLAPNLKGIPILARIGQEDRAVPPWQQRRMMRILEEGGATVVWEEIPGKEHWWWDTEKQSDGGCINDDNMRAFFAAVLHNTSLPVVDYSMSGTKSKSRKKKLKVPSSGFLDEESEFVASLPPAPHVCEVSLVHGLTPLQEFDLIVMNPASQGRISVKLANDTWILKTRNIRRFAFEKSAATPHRLHFFQRDVLVDGILFSASDPHESVEALVSSSQHLCSDPLSNSKWRRCREDEMLSKPAAQLFPAEKGPDTYGPARLVAESPFFFVVGGQKEECEASKGADGNCSRQPSLSHLMLSGAVYLANLHHSAADANPQILLDEQVTDSMRAGANLILFGSPKDNKGLLPVRFGPMAAAANLPEVPDGAFAIGKCIFQGPSVGVIFTFPLRKGLSVGDARAGALGLVIVGADEDGLRDVLSLGQPTIPPMVRPPYANMQPDFVVTGPELTWKGIGGVLASGYWGNSWEFLPESSYSIDPCA</sequence>
<evidence type="ECO:0000313" key="5">
    <source>
        <dbReference type="EnsemblProtists" id="EKX50074"/>
    </source>
</evidence>
<dbReference type="EnsemblProtists" id="EKX50074">
    <property type="protein sequence ID" value="EKX50074"/>
    <property type="gene ID" value="GUITHDRAFT_104469"/>
</dbReference>
<dbReference type="SUPFAM" id="SSF53474">
    <property type="entry name" value="alpha/beta-Hydrolases"/>
    <property type="match status" value="1"/>
</dbReference>
<dbReference type="Gene3D" id="3.40.50.1820">
    <property type="entry name" value="alpha/beta hydrolase"/>
    <property type="match status" value="1"/>
</dbReference>
<dbReference type="PANTHER" id="PTHR43037:SF4">
    <property type="entry name" value="PEPTIDASE S9 PROLYL OLIGOPEPTIDASE CATALYTIC DOMAIN-CONTAINING PROTEIN"/>
    <property type="match status" value="1"/>
</dbReference>
<dbReference type="PANTHER" id="PTHR43037">
    <property type="entry name" value="UNNAMED PRODUCT-RELATED"/>
    <property type="match status" value="1"/>
</dbReference>
<evidence type="ECO:0000313" key="4">
    <source>
        <dbReference type="EMBL" id="EKX50074.1"/>
    </source>
</evidence>
<dbReference type="EMBL" id="JH992980">
    <property type="protein sequence ID" value="EKX50074.1"/>
    <property type="molecule type" value="Genomic_DNA"/>
</dbReference>
<dbReference type="HOGENOM" id="CLU_008039_0_0_1"/>
<dbReference type="RefSeq" id="XP_005837054.1">
    <property type="nucleotide sequence ID" value="XM_005836997.1"/>
</dbReference>
<proteinExistence type="predicted"/>
<dbReference type="eggNOG" id="ENOG502QS8J">
    <property type="taxonomic scope" value="Eukaryota"/>
</dbReference>
<organism evidence="4">
    <name type="scientific">Guillardia theta (strain CCMP2712)</name>
    <name type="common">Cryptophyte</name>
    <dbReference type="NCBI Taxonomy" id="905079"/>
    <lineage>
        <taxon>Eukaryota</taxon>
        <taxon>Cryptophyceae</taxon>
        <taxon>Pyrenomonadales</taxon>
        <taxon>Geminigeraceae</taxon>
        <taxon>Guillardia</taxon>
    </lineage>
</organism>
<dbReference type="Proteomes" id="UP000011087">
    <property type="component" value="Unassembled WGS sequence"/>
</dbReference>
<dbReference type="KEGG" id="gtt:GUITHDRAFT_104469"/>
<feature type="domain" description="Peptidase S9 prolyl oligopeptidase catalytic" evidence="3">
    <location>
        <begin position="531"/>
        <end position="667"/>
    </location>
</feature>
<dbReference type="InterPro" id="IPR001375">
    <property type="entry name" value="Peptidase_S9_cat"/>
</dbReference>
<dbReference type="AlphaFoldDB" id="L1JP57"/>